<sequence length="238" mass="26565">MKEQRKIITCLLAILYVFGLSACSSEKEFKPDYESAVGVIVVNDTEEIAASSKNYAAFENNRFTFDLDAAAVYYFDVDEEVSYAGDQNLSSLQFGANVDDETVAAVGTVTYKSGAQGTASAYYLYHDESGLYFDPGDAFQQIEFKDQVTIEGSDYSCVLTFSAGEPATSVKLKYYDGNNQKISAKAKDEVLEKYLIIYAQFPYTRVNLMKNIVFSKVCGYVTRFITQIRGYLFLQLSP</sequence>
<keyword evidence="2" id="KW-1185">Reference proteome</keyword>
<comment type="caution">
    <text evidence="1">The sequence shown here is derived from an EMBL/GenBank/DDBJ whole genome shotgun (WGS) entry which is preliminary data.</text>
</comment>
<proteinExistence type="predicted"/>
<dbReference type="PROSITE" id="PS51257">
    <property type="entry name" value="PROKAR_LIPOPROTEIN"/>
    <property type="match status" value="1"/>
</dbReference>
<reference evidence="1 2" key="1">
    <citation type="submission" date="2022-06" db="EMBL/GenBank/DDBJ databases">
        <title>Isolation of gut microbiota from human fecal samples.</title>
        <authorList>
            <person name="Pamer E.G."/>
            <person name="Barat B."/>
            <person name="Waligurski E."/>
            <person name="Medina S."/>
            <person name="Paddock L."/>
            <person name="Mostad J."/>
        </authorList>
    </citation>
    <scope>NUCLEOTIDE SEQUENCE [LARGE SCALE GENOMIC DNA]</scope>
    <source>
        <strain evidence="1 2">DFI.9.73</strain>
    </source>
</reference>
<protein>
    <recommendedName>
        <fullName evidence="3">Lipoprotein</fullName>
    </recommendedName>
</protein>
<evidence type="ECO:0008006" key="3">
    <source>
        <dbReference type="Google" id="ProtNLM"/>
    </source>
</evidence>
<dbReference type="Proteomes" id="UP001524473">
    <property type="component" value="Unassembled WGS sequence"/>
</dbReference>
<organism evidence="1 2">
    <name type="scientific">Neglectibacter timonensis</name>
    <dbReference type="NCBI Taxonomy" id="1776382"/>
    <lineage>
        <taxon>Bacteria</taxon>
        <taxon>Bacillati</taxon>
        <taxon>Bacillota</taxon>
        <taxon>Clostridia</taxon>
        <taxon>Eubacteriales</taxon>
        <taxon>Oscillospiraceae</taxon>
        <taxon>Neglectibacter</taxon>
    </lineage>
</organism>
<gene>
    <name evidence="1" type="ORF">NE695_15245</name>
</gene>
<name>A0ABT1S2W6_9FIRM</name>
<dbReference type="RefSeq" id="WP_256192288.1">
    <property type="nucleotide sequence ID" value="NZ_CAJKKG010000022.1"/>
</dbReference>
<evidence type="ECO:0000313" key="1">
    <source>
        <dbReference type="EMBL" id="MCQ4841269.1"/>
    </source>
</evidence>
<evidence type="ECO:0000313" key="2">
    <source>
        <dbReference type="Proteomes" id="UP001524473"/>
    </source>
</evidence>
<dbReference type="EMBL" id="JANFZH010000043">
    <property type="protein sequence ID" value="MCQ4841269.1"/>
    <property type="molecule type" value="Genomic_DNA"/>
</dbReference>
<accession>A0ABT1S2W6</accession>